<evidence type="ECO:0000313" key="3">
    <source>
        <dbReference type="Proteomes" id="UP001302745"/>
    </source>
</evidence>
<sequence>MKSSFFFVLSAISGLVKAVDVVTPGPGMPSLESVGLSNEKLYNMALEEATNPGTHLVSRAVSRVESPLLSKRFEPHCVPDASAEYFCALQCILYLENLGTTPVARETLGRRRAGNPARCDTTPKSKKLTQSEEEAIVGWFMMGIIFAVNAH</sequence>
<name>A0AAN6ZTT9_9PEZI</name>
<protein>
    <submittedName>
        <fullName evidence="2">Uncharacterized protein</fullName>
    </submittedName>
</protein>
<organism evidence="2 3">
    <name type="scientific">Chaetomidium leptoderma</name>
    <dbReference type="NCBI Taxonomy" id="669021"/>
    <lineage>
        <taxon>Eukaryota</taxon>
        <taxon>Fungi</taxon>
        <taxon>Dikarya</taxon>
        <taxon>Ascomycota</taxon>
        <taxon>Pezizomycotina</taxon>
        <taxon>Sordariomycetes</taxon>
        <taxon>Sordariomycetidae</taxon>
        <taxon>Sordariales</taxon>
        <taxon>Chaetomiaceae</taxon>
        <taxon>Chaetomidium</taxon>
    </lineage>
</organism>
<feature type="chain" id="PRO_5042898142" evidence="1">
    <location>
        <begin position="19"/>
        <end position="151"/>
    </location>
</feature>
<dbReference type="AlphaFoldDB" id="A0AAN6ZTT9"/>
<dbReference type="EMBL" id="MU857103">
    <property type="protein sequence ID" value="KAK4150023.1"/>
    <property type="molecule type" value="Genomic_DNA"/>
</dbReference>
<gene>
    <name evidence="2" type="ORF">C8A00DRAFT_37381</name>
</gene>
<evidence type="ECO:0000256" key="1">
    <source>
        <dbReference type="SAM" id="SignalP"/>
    </source>
</evidence>
<dbReference type="Proteomes" id="UP001302745">
    <property type="component" value="Unassembled WGS sequence"/>
</dbReference>
<feature type="signal peptide" evidence="1">
    <location>
        <begin position="1"/>
        <end position="18"/>
    </location>
</feature>
<reference evidence="2" key="1">
    <citation type="journal article" date="2023" name="Mol. Phylogenet. Evol.">
        <title>Genome-scale phylogeny and comparative genomics of the fungal order Sordariales.</title>
        <authorList>
            <person name="Hensen N."/>
            <person name="Bonometti L."/>
            <person name="Westerberg I."/>
            <person name="Brannstrom I.O."/>
            <person name="Guillou S."/>
            <person name="Cros-Aarteil S."/>
            <person name="Calhoun S."/>
            <person name="Haridas S."/>
            <person name="Kuo A."/>
            <person name="Mondo S."/>
            <person name="Pangilinan J."/>
            <person name="Riley R."/>
            <person name="LaButti K."/>
            <person name="Andreopoulos B."/>
            <person name="Lipzen A."/>
            <person name="Chen C."/>
            <person name="Yan M."/>
            <person name="Daum C."/>
            <person name="Ng V."/>
            <person name="Clum A."/>
            <person name="Steindorff A."/>
            <person name="Ohm R.A."/>
            <person name="Martin F."/>
            <person name="Silar P."/>
            <person name="Natvig D.O."/>
            <person name="Lalanne C."/>
            <person name="Gautier V."/>
            <person name="Ament-Velasquez S.L."/>
            <person name="Kruys A."/>
            <person name="Hutchinson M.I."/>
            <person name="Powell A.J."/>
            <person name="Barry K."/>
            <person name="Miller A.N."/>
            <person name="Grigoriev I.V."/>
            <person name="Debuchy R."/>
            <person name="Gladieux P."/>
            <person name="Hiltunen Thoren M."/>
            <person name="Johannesson H."/>
        </authorList>
    </citation>
    <scope>NUCLEOTIDE SEQUENCE</scope>
    <source>
        <strain evidence="2">CBS 538.74</strain>
    </source>
</reference>
<evidence type="ECO:0000313" key="2">
    <source>
        <dbReference type="EMBL" id="KAK4150023.1"/>
    </source>
</evidence>
<keyword evidence="3" id="KW-1185">Reference proteome</keyword>
<proteinExistence type="predicted"/>
<keyword evidence="1" id="KW-0732">Signal</keyword>
<comment type="caution">
    <text evidence="2">The sequence shown here is derived from an EMBL/GenBank/DDBJ whole genome shotgun (WGS) entry which is preliminary data.</text>
</comment>
<reference evidence="2" key="2">
    <citation type="submission" date="2023-05" db="EMBL/GenBank/DDBJ databases">
        <authorList>
            <consortium name="Lawrence Berkeley National Laboratory"/>
            <person name="Steindorff A."/>
            <person name="Hensen N."/>
            <person name="Bonometti L."/>
            <person name="Westerberg I."/>
            <person name="Brannstrom I.O."/>
            <person name="Guillou S."/>
            <person name="Cros-Aarteil S."/>
            <person name="Calhoun S."/>
            <person name="Haridas S."/>
            <person name="Kuo A."/>
            <person name="Mondo S."/>
            <person name="Pangilinan J."/>
            <person name="Riley R."/>
            <person name="Labutti K."/>
            <person name="Andreopoulos B."/>
            <person name="Lipzen A."/>
            <person name="Chen C."/>
            <person name="Yanf M."/>
            <person name="Daum C."/>
            <person name="Ng V."/>
            <person name="Clum A."/>
            <person name="Ohm R."/>
            <person name="Martin F."/>
            <person name="Silar P."/>
            <person name="Natvig D."/>
            <person name="Lalanne C."/>
            <person name="Gautier V."/>
            <person name="Ament-Velasquez S.L."/>
            <person name="Kruys A."/>
            <person name="Hutchinson M.I."/>
            <person name="Powell A.J."/>
            <person name="Barry K."/>
            <person name="Miller A.N."/>
            <person name="Grigoriev I.V."/>
            <person name="Debuchy R."/>
            <person name="Gladieux P."/>
            <person name="Thoren M.H."/>
            <person name="Johannesson H."/>
        </authorList>
    </citation>
    <scope>NUCLEOTIDE SEQUENCE</scope>
    <source>
        <strain evidence="2">CBS 538.74</strain>
    </source>
</reference>
<accession>A0AAN6ZTT9</accession>